<dbReference type="InterPro" id="IPR002110">
    <property type="entry name" value="Ankyrin_rpt"/>
</dbReference>
<reference evidence="5" key="1">
    <citation type="submission" date="2023-04" db="EMBL/GenBank/DDBJ databases">
        <title>Phytophthora fragariaefolia NBRC 109709.</title>
        <authorList>
            <person name="Ichikawa N."/>
            <person name="Sato H."/>
            <person name="Tonouchi N."/>
        </authorList>
    </citation>
    <scope>NUCLEOTIDE SEQUENCE</scope>
    <source>
        <strain evidence="5">NBRC 109709</strain>
    </source>
</reference>
<gene>
    <name evidence="5" type="ORF">Pfra01_001299300</name>
</gene>
<dbReference type="PANTHER" id="PTHR24173:SF74">
    <property type="entry name" value="ANKYRIN REPEAT DOMAIN-CONTAINING PROTEIN 16"/>
    <property type="match status" value="1"/>
</dbReference>
<name>A0A9W6XM07_9STRA</name>
<protein>
    <submittedName>
        <fullName evidence="5">Unnamed protein product</fullName>
    </submittedName>
</protein>
<proteinExistence type="predicted"/>
<keyword evidence="6" id="KW-1185">Reference proteome</keyword>
<evidence type="ECO:0000256" key="2">
    <source>
        <dbReference type="ARBA" id="ARBA00023043"/>
    </source>
</evidence>
<dbReference type="Gene3D" id="1.25.40.20">
    <property type="entry name" value="Ankyrin repeat-containing domain"/>
    <property type="match status" value="1"/>
</dbReference>
<dbReference type="EMBL" id="BSXT01001325">
    <property type="protein sequence ID" value="GMF41272.1"/>
    <property type="molecule type" value="Genomic_DNA"/>
</dbReference>
<evidence type="ECO:0000256" key="4">
    <source>
        <dbReference type="PROSITE-ProRule" id="PRU00023"/>
    </source>
</evidence>
<dbReference type="SUPFAM" id="SSF48403">
    <property type="entry name" value="Ankyrin repeat"/>
    <property type="match status" value="1"/>
</dbReference>
<feature type="repeat" description="ANK" evidence="4">
    <location>
        <begin position="502"/>
        <end position="534"/>
    </location>
</feature>
<dbReference type="Proteomes" id="UP001165121">
    <property type="component" value="Unassembled WGS sequence"/>
</dbReference>
<keyword evidence="3" id="KW-0238">DNA-binding</keyword>
<keyword evidence="2 4" id="KW-0040">ANK repeat</keyword>
<evidence type="ECO:0000256" key="1">
    <source>
        <dbReference type="ARBA" id="ARBA00022737"/>
    </source>
</evidence>
<dbReference type="PROSITE" id="PS50088">
    <property type="entry name" value="ANK_REPEAT"/>
    <property type="match status" value="2"/>
</dbReference>
<evidence type="ECO:0000256" key="3">
    <source>
        <dbReference type="ARBA" id="ARBA00023125"/>
    </source>
</evidence>
<dbReference type="PROSITE" id="PS50297">
    <property type="entry name" value="ANK_REP_REGION"/>
    <property type="match status" value="2"/>
</dbReference>
<dbReference type="GO" id="GO:0003677">
    <property type="term" value="F:DNA binding"/>
    <property type="evidence" value="ECO:0007669"/>
    <property type="project" value="UniProtKB-KW"/>
</dbReference>
<dbReference type="PANTHER" id="PTHR24173">
    <property type="entry name" value="ANKYRIN REPEAT CONTAINING"/>
    <property type="match status" value="1"/>
</dbReference>
<keyword evidence="1" id="KW-0677">Repeat</keyword>
<sequence length="544" mass="60079">MLAIIGPEAINESKFTSWSAPVTALGLERDTKALTVSIPVGKLKKAFGRVAAMLLLPITHRHQLQAVLESLRHIAVCLRAARPFYQRLHALCCRLPRHASIKRTGGALEDLKWFSSILQHGILRGIPTRLFGHLPALDIHLYMDASDYGLCALYPASRRNSIGVLVWQRQHIASGTTNTTQGVEDIPHQLQAASLTDSTRSVYDRTWRQWCKWRSIGNRPVRLPREPESQSSEPVEFAIAYWTGAAGTGSNSPATVLSKISNLAWHHLQHYGYGVQLHAAHLLAMRGMRRLSPPSRRKSPITTEIIRRLRGALDFRQAHHRVVWGATVMGYYFLLRRSEYLAVDGKTSSLIIQRCNILFTDIRGARATNRDAATSVTVTFKGSKTDQIGESTTRTLSRSGSSWLCPNNDQRIATLIKGSPPIVEAVGNQSSPLRRNGDPASHIACERGYQKDVERLLVAAKALNMIYRLGWVPMMTASANGNIDAVEVLLRRGARINMQEPAGYSALHLGSMAGHVRIVEMLIENRALVDLTNGGGDSSLIVAA</sequence>
<dbReference type="AlphaFoldDB" id="A0A9W6XM07"/>
<organism evidence="5 6">
    <name type="scientific">Phytophthora fragariaefolia</name>
    <dbReference type="NCBI Taxonomy" id="1490495"/>
    <lineage>
        <taxon>Eukaryota</taxon>
        <taxon>Sar</taxon>
        <taxon>Stramenopiles</taxon>
        <taxon>Oomycota</taxon>
        <taxon>Peronosporomycetes</taxon>
        <taxon>Peronosporales</taxon>
        <taxon>Peronosporaceae</taxon>
        <taxon>Phytophthora</taxon>
    </lineage>
</organism>
<evidence type="ECO:0000313" key="6">
    <source>
        <dbReference type="Proteomes" id="UP001165121"/>
    </source>
</evidence>
<dbReference type="InterPro" id="IPR036770">
    <property type="entry name" value="Ankyrin_rpt-contain_sf"/>
</dbReference>
<dbReference type="InterPro" id="IPR010998">
    <property type="entry name" value="Integrase_recombinase_N"/>
</dbReference>
<feature type="repeat" description="ANK" evidence="4">
    <location>
        <begin position="469"/>
        <end position="501"/>
    </location>
</feature>
<dbReference type="SMART" id="SM00248">
    <property type="entry name" value="ANK"/>
    <property type="match status" value="2"/>
</dbReference>
<comment type="caution">
    <text evidence="5">The sequence shown here is derived from an EMBL/GenBank/DDBJ whole genome shotgun (WGS) entry which is preliminary data.</text>
</comment>
<dbReference type="Pfam" id="PF12796">
    <property type="entry name" value="Ank_2"/>
    <property type="match status" value="1"/>
</dbReference>
<dbReference type="Gene3D" id="1.10.150.130">
    <property type="match status" value="1"/>
</dbReference>
<accession>A0A9W6XM07</accession>
<evidence type="ECO:0000313" key="5">
    <source>
        <dbReference type="EMBL" id="GMF41272.1"/>
    </source>
</evidence>
<dbReference type="OrthoDB" id="10058284at2759"/>